<organism evidence="3 4">
    <name type="scientific">Rhodoblastus sphagnicola</name>
    <dbReference type="NCBI Taxonomy" id="333368"/>
    <lineage>
        <taxon>Bacteria</taxon>
        <taxon>Pseudomonadati</taxon>
        <taxon>Pseudomonadota</taxon>
        <taxon>Alphaproteobacteria</taxon>
        <taxon>Hyphomicrobiales</taxon>
        <taxon>Rhodoblastaceae</taxon>
        <taxon>Rhodoblastus</taxon>
    </lineage>
</organism>
<name>A0A2S6NDE1_9HYPH</name>
<dbReference type="InterPro" id="IPR025388">
    <property type="entry name" value="Alginate_export_dom"/>
</dbReference>
<evidence type="ECO:0000313" key="4">
    <source>
        <dbReference type="Proteomes" id="UP000239089"/>
    </source>
</evidence>
<dbReference type="InterPro" id="IPR053728">
    <property type="entry name" value="Alginate_Permeability_Chnl"/>
</dbReference>
<feature type="signal peptide" evidence="1">
    <location>
        <begin position="1"/>
        <end position="37"/>
    </location>
</feature>
<dbReference type="AlphaFoldDB" id="A0A2S6NDE1"/>
<dbReference type="Proteomes" id="UP000239089">
    <property type="component" value="Unassembled WGS sequence"/>
</dbReference>
<sequence length="485" mass="53497">MRLSLSFSRASRSNFWRAAACVVALTAMTAMTGAARAESPEQADPPFRFLRYNDDFTYLANKPNPTPWERVKYIPLGSSLWGPSYLSLGGELRERWETYQRINYGIGKAQAASGYLLERANLNADLHVTDYFRAYATLGDDRIFGRRGASSSTDADRWELFQRFVEARLPSPFGDQPSIRYGREELAFGFQRLIAAREGPNARRDFDGLRVTDKIGEASVDILAVQPAVNTEYAMDDSTNRAQRLSGVYVTTPVIGPLKTDLYVLDYENNSIKMRGLSGSEKAQTLGARLFGKAGGFDWNLEGSWQTGRFRSGAQNFNIEAHLLAVVAGYTFAATPWTPRIGFSANDASGDNAHNKTTIGTFNAMFPRLPYFAETSVLVPSNVRDFRPVLCVTPVERVTVVLGYDMLWRASTTDGLYGSGFSALANTSKARGSRVGSEVSMDARWQYNESLQLGAILAQFQAGPALTSAGGKNMTFGVLFAKLKF</sequence>
<evidence type="ECO:0000259" key="2">
    <source>
        <dbReference type="Pfam" id="PF13372"/>
    </source>
</evidence>
<keyword evidence="4" id="KW-1185">Reference proteome</keyword>
<evidence type="ECO:0000313" key="3">
    <source>
        <dbReference type="EMBL" id="PPQ32604.1"/>
    </source>
</evidence>
<dbReference type="Pfam" id="PF13372">
    <property type="entry name" value="Alginate_exp"/>
    <property type="match status" value="1"/>
</dbReference>
<proteinExistence type="predicted"/>
<reference evidence="3 4" key="1">
    <citation type="journal article" date="2018" name="Arch. Microbiol.">
        <title>New insights into the metabolic potential of the phototrophic purple bacterium Rhodopila globiformis DSM 161(T) from its draft genome sequence and evidence for a vanadium-dependent nitrogenase.</title>
        <authorList>
            <person name="Imhoff J.F."/>
            <person name="Rahn T."/>
            <person name="Kunzel S."/>
            <person name="Neulinger S.C."/>
        </authorList>
    </citation>
    <scope>NUCLEOTIDE SEQUENCE [LARGE SCALE GENOMIC DNA]</scope>
    <source>
        <strain evidence="3 4">DSM 16996</strain>
    </source>
</reference>
<comment type="caution">
    <text evidence="3">The sequence shown here is derived from an EMBL/GenBank/DDBJ whole genome shotgun (WGS) entry which is preliminary data.</text>
</comment>
<feature type="domain" description="Alginate export" evidence="2">
    <location>
        <begin position="85"/>
        <end position="476"/>
    </location>
</feature>
<feature type="chain" id="PRO_5015528688" description="Alginate export domain-containing protein" evidence="1">
    <location>
        <begin position="38"/>
        <end position="485"/>
    </location>
</feature>
<accession>A0A2S6NDE1</accession>
<protein>
    <recommendedName>
        <fullName evidence="2">Alginate export domain-containing protein</fullName>
    </recommendedName>
</protein>
<gene>
    <name evidence="3" type="ORF">CCR94_05370</name>
</gene>
<dbReference type="EMBL" id="NHSJ01000038">
    <property type="protein sequence ID" value="PPQ32604.1"/>
    <property type="molecule type" value="Genomic_DNA"/>
</dbReference>
<keyword evidence="1" id="KW-0732">Signal</keyword>
<evidence type="ECO:0000256" key="1">
    <source>
        <dbReference type="SAM" id="SignalP"/>
    </source>
</evidence>
<dbReference type="Gene3D" id="2.40.160.100">
    <property type="match status" value="1"/>
</dbReference>